<dbReference type="Gene3D" id="1.10.1040.50">
    <property type="match status" value="1"/>
</dbReference>
<dbReference type="EMBL" id="CYSA01000015">
    <property type="protein sequence ID" value="CUH64020.1"/>
    <property type="molecule type" value="Genomic_DNA"/>
</dbReference>
<feature type="domain" description="3-hydroxyacyl-CoA dehydrogenase C-terminal" evidence="4">
    <location>
        <begin position="24"/>
        <end position="115"/>
    </location>
</feature>
<reference evidence="5 6" key="1">
    <citation type="submission" date="2015-09" db="EMBL/GenBank/DDBJ databases">
        <authorList>
            <consortium name="Swine Surveillance"/>
        </authorList>
    </citation>
    <scope>NUCLEOTIDE SEQUENCE [LARGE SCALE GENOMIC DNA]</scope>
    <source>
        <strain evidence="5 6">CECT 4357</strain>
    </source>
</reference>
<gene>
    <name evidence="5" type="primary">fadB_1</name>
    <name evidence="5" type="ORF">TG4357_01021</name>
</gene>
<keyword evidence="1" id="KW-0413">Isomerase</keyword>
<organism evidence="5 6">
    <name type="scientific">Thalassovita gelatinovora</name>
    <name type="common">Thalassobius gelatinovorus</name>
    <dbReference type="NCBI Taxonomy" id="53501"/>
    <lineage>
        <taxon>Bacteria</taxon>
        <taxon>Pseudomonadati</taxon>
        <taxon>Pseudomonadota</taxon>
        <taxon>Alphaproteobacteria</taxon>
        <taxon>Rhodobacterales</taxon>
        <taxon>Roseobacteraceae</taxon>
        <taxon>Thalassovita</taxon>
    </lineage>
</organism>
<dbReference type="GO" id="GO:0016829">
    <property type="term" value="F:lyase activity"/>
    <property type="evidence" value="ECO:0007669"/>
    <property type="project" value="UniProtKB-KW"/>
</dbReference>
<sequence length="244" mass="26673">MAALLPPTGPDDGEPAVAEGGDAILDRLLARYHEAADTVFMDGSTPWEVDEAMVDFGFALGPYEAQDLTGLDIEFVQRRRRDANRAPNRRHIPILDRMIELGKLGRKTGAGWYRYPGGGGKVDDPIVADLALEESHFERRTRTDYSADQIRDRLLLALINEAADLLHDGTAATARDIDLVMIHRLGFPASRGGLMRYADSLGAAHIVERLQALIPEDPVAWAISPRLLTAAKTGQKLADHDGST</sequence>
<accession>A0A0P1FPH2</accession>
<dbReference type="STRING" id="53501.SAMN04488043_10963"/>
<proteinExistence type="predicted"/>
<name>A0A0P1FPH2_THAGE</name>
<dbReference type="Proteomes" id="UP000051587">
    <property type="component" value="Unassembled WGS sequence"/>
</dbReference>
<evidence type="ECO:0000256" key="3">
    <source>
        <dbReference type="ARBA" id="ARBA00023268"/>
    </source>
</evidence>
<dbReference type="RefSeq" id="WP_058261800.1">
    <property type="nucleotide sequence ID" value="NZ_CP051181.1"/>
</dbReference>
<evidence type="ECO:0000259" key="4">
    <source>
        <dbReference type="Pfam" id="PF00725"/>
    </source>
</evidence>
<evidence type="ECO:0000256" key="2">
    <source>
        <dbReference type="ARBA" id="ARBA00023239"/>
    </source>
</evidence>
<keyword evidence="6" id="KW-1185">Reference proteome</keyword>
<dbReference type="InterPro" id="IPR006108">
    <property type="entry name" value="3HC_DH_C"/>
</dbReference>
<dbReference type="SUPFAM" id="SSF48179">
    <property type="entry name" value="6-phosphogluconate dehydrogenase C-terminal domain-like"/>
    <property type="match status" value="2"/>
</dbReference>
<keyword evidence="2" id="KW-0456">Lyase</keyword>
<keyword evidence="3" id="KW-0511">Multifunctional enzyme</keyword>
<dbReference type="PANTHER" id="PTHR23309">
    <property type="entry name" value="3-HYDROXYACYL-COA DEHYROGENASE"/>
    <property type="match status" value="1"/>
</dbReference>
<dbReference type="GO" id="GO:0016616">
    <property type="term" value="F:oxidoreductase activity, acting on the CH-OH group of donors, NAD or NADP as acceptor"/>
    <property type="evidence" value="ECO:0007669"/>
    <property type="project" value="InterPro"/>
</dbReference>
<dbReference type="OrthoDB" id="7192590at2"/>
<dbReference type="GO" id="GO:0016853">
    <property type="term" value="F:isomerase activity"/>
    <property type="evidence" value="ECO:0007669"/>
    <property type="project" value="UniProtKB-KW"/>
</dbReference>
<dbReference type="AlphaFoldDB" id="A0A0P1FPH2"/>
<feature type="domain" description="3-hydroxyacyl-CoA dehydrogenase C-terminal" evidence="4">
    <location>
        <begin position="152"/>
        <end position="236"/>
    </location>
</feature>
<dbReference type="InterPro" id="IPR008927">
    <property type="entry name" value="6-PGluconate_DH-like_C_sf"/>
</dbReference>
<evidence type="ECO:0000313" key="6">
    <source>
        <dbReference type="Proteomes" id="UP000051587"/>
    </source>
</evidence>
<dbReference type="Pfam" id="PF00725">
    <property type="entry name" value="3HCDH"/>
    <property type="match status" value="2"/>
</dbReference>
<dbReference type="GO" id="GO:0006631">
    <property type="term" value="P:fatty acid metabolic process"/>
    <property type="evidence" value="ECO:0007669"/>
    <property type="project" value="InterPro"/>
</dbReference>
<evidence type="ECO:0000313" key="5">
    <source>
        <dbReference type="EMBL" id="CUH64020.1"/>
    </source>
</evidence>
<protein>
    <submittedName>
        <fullName evidence="5">Fatty acid oxidation complex subunit alpha</fullName>
    </submittedName>
</protein>
<evidence type="ECO:0000256" key="1">
    <source>
        <dbReference type="ARBA" id="ARBA00023235"/>
    </source>
</evidence>